<reference evidence="2 3" key="1">
    <citation type="submission" date="2020-07" db="EMBL/GenBank/DDBJ databases">
        <title>Comparative genomics of pyrophilous fungi reveals a link between fire events and developmental genes.</title>
        <authorList>
            <consortium name="DOE Joint Genome Institute"/>
            <person name="Steindorff A.S."/>
            <person name="Carver A."/>
            <person name="Calhoun S."/>
            <person name="Stillman K."/>
            <person name="Liu H."/>
            <person name="Lipzen A."/>
            <person name="Pangilinan J."/>
            <person name="Labutti K."/>
            <person name="Bruns T.D."/>
            <person name="Grigoriev I.V."/>
        </authorList>
    </citation>
    <scope>NUCLEOTIDE SEQUENCE [LARGE SCALE GENOMIC DNA]</scope>
    <source>
        <strain evidence="2 3">CBS 144469</strain>
    </source>
</reference>
<dbReference type="PANTHER" id="PTHR47129">
    <property type="entry name" value="QUINONE OXIDOREDUCTASE 2"/>
    <property type="match status" value="1"/>
</dbReference>
<dbReference type="Proteomes" id="UP000521943">
    <property type="component" value="Unassembled WGS sequence"/>
</dbReference>
<protein>
    <submittedName>
        <fullName evidence="2">NmrA-like family protein</fullName>
    </submittedName>
</protein>
<comment type="caution">
    <text evidence="2">The sequence shown here is derived from an EMBL/GenBank/DDBJ whole genome shotgun (WGS) entry which is preliminary data.</text>
</comment>
<dbReference type="EMBL" id="JACGCI010000142">
    <property type="protein sequence ID" value="KAF6743506.1"/>
    <property type="molecule type" value="Genomic_DNA"/>
</dbReference>
<dbReference type="Gene3D" id="3.90.25.10">
    <property type="entry name" value="UDP-galactose 4-epimerase, domain 1"/>
    <property type="match status" value="1"/>
</dbReference>
<dbReference type="PANTHER" id="PTHR47129:SF1">
    <property type="entry name" value="NMRA-LIKE DOMAIN-CONTAINING PROTEIN"/>
    <property type="match status" value="1"/>
</dbReference>
<dbReference type="SUPFAM" id="SSF51735">
    <property type="entry name" value="NAD(P)-binding Rossmann-fold domains"/>
    <property type="match status" value="1"/>
</dbReference>
<dbReference type="Pfam" id="PF05368">
    <property type="entry name" value="NmrA"/>
    <property type="match status" value="1"/>
</dbReference>
<evidence type="ECO:0000313" key="3">
    <source>
        <dbReference type="Proteomes" id="UP000521943"/>
    </source>
</evidence>
<organism evidence="2 3">
    <name type="scientific">Ephemerocybe angulata</name>
    <dbReference type="NCBI Taxonomy" id="980116"/>
    <lineage>
        <taxon>Eukaryota</taxon>
        <taxon>Fungi</taxon>
        <taxon>Dikarya</taxon>
        <taxon>Basidiomycota</taxon>
        <taxon>Agaricomycotina</taxon>
        <taxon>Agaricomycetes</taxon>
        <taxon>Agaricomycetidae</taxon>
        <taxon>Agaricales</taxon>
        <taxon>Agaricineae</taxon>
        <taxon>Psathyrellaceae</taxon>
        <taxon>Ephemerocybe</taxon>
    </lineage>
</organism>
<accession>A0A8H6HCZ6</accession>
<dbReference type="OrthoDB" id="419598at2759"/>
<dbReference type="InterPro" id="IPR036291">
    <property type="entry name" value="NAD(P)-bd_dom_sf"/>
</dbReference>
<keyword evidence="3" id="KW-1185">Reference proteome</keyword>
<dbReference type="InterPro" id="IPR052718">
    <property type="entry name" value="NmrA-type_oxidoreductase"/>
</dbReference>
<name>A0A8H6HCZ6_9AGAR</name>
<proteinExistence type="predicted"/>
<dbReference type="InterPro" id="IPR008030">
    <property type="entry name" value="NmrA-like"/>
</dbReference>
<dbReference type="Gene3D" id="3.40.50.720">
    <property type="entry name" value="NAD(P)-binding Rossmann-like Domain"/>
    <property type="match status" value="1"/>
</dbReference>
<feature type="domain" description="NmrA-like" evidence="1">
    <location>
        <begin position="3"/>
        <end position="259"/>
    </location>
</feature>
<sequence length="319" mass="34759">MSEKKIAIFPASGKLGGSTYNHLLKLVDPKDVILISRNPDKNEPKLKEAGVTTRAADYDKPETLEHAFDGASELMLISYASIEHEHRYNAHKAAIDAARRSSVTHVTYSSLAFGGDCKPFSHAFVLQAHLDTERYLAMLASEDKSFTYTAIREGLYSESYPLYTAFFDIANPVAEIKIPHDGSRPGIAWAKIDELGEATAKLVAQHAKAPGGYELLNKTVLLSGPRVWTLAESVQAIAKELGKPVVIRKVSVDEYVNQPSVQSAMTYGSGNMAKDWATVFEAIQAGETAVVSPLLAKVLGREPEPFDKTVRGLIAGLKK</sequence>
<evidence type="ECO:0000313" key="2">
    <source>
        <dbReference type="EMBL" id="KAF6743506.1"/>
    </source>
</evidence>
<evidence type="ECO:0000259" key="1">
    <source>
        <dbReference type="Pfam" id="PF05368"/>
    </source>
</evidence>
<gene>
    <name evidence="2" type="ORF">DFP72DRAFT_123901</name>
</gene>
<dbReference type="AlphaFoldDB" id="A0A8H6HCZ6"/>